<dbReference type="Gene3D" id="3.40.250.10">
    <property type="entry name" value="Rhodanese-like domain"/>
    <property type="match status" value="2"/>
</dbReference>
<feature type="transmembrane region" description="Helical" evidence="3">
    <location>
        <begin position="88"/>
        <end position="111"/>
    </location>
</feature>
<evidence type="ECO:0000256" key="3">
    <source>
        <dbReference type="SAM" id="Phobius"/>
    </source>
</evidence>
<organism evidence="5">
    <name type="scientific">Wuchereria bancrofti</name>
    <dbReference type="NCBI Taxonomy" id="6293"/>
    <lineage>
        <taxon>Eukaryota</taxon>
        <taxon>Metazoa</taxon>
        <taxon>Ecdysozoa</taxon>
        <taxon>Nematoda</taxon>
        <taxon>Chromadorea</taxon>
        <taxon>Rhabditida</taxon>
        <taxon>Spirurina</taxon>
        <taxon>Spiruromorpha</taxon>
        <taxon>Filarioidea</taxon>
        <taxon>Onchocercidae</taxon>
        <taxon>Wuchereria</taxon>
    </lineage>
</organism>
<evidence type="ECO:0000259" key="4">
    <source>
        <dbReference type="PROSITE" id="PS50206"/>
    </source>
</evidence>
<keyword evidence="3" id="KW-0472">Membrane</keyword>
<dbReference type="InterPro" id="IPR045078">
    <property type="entry name" value="TST/MPST-like"/>
</dbReference>
<dbReference type="STRING" id="6293.A0A1I8EBM1"/>
<feature type="transmembrane region" description="Helical" evidence="3">
    <location>
        <begin position="140"/>
        <end position="158"/>
    </location>
</feature>
<dbReference type="SMART" id="SM00450">
    <property type="entry name" value="RHOD"/>
    <property type="match status" value="2"/>
</dbReference>
<dbReference type="InterPro" id="IPR036873">
    <property type="entry name" value="Rhodanese-like_dom_sf"/>
</dbReference>
<keyword evidence="2" id="KW-0677">Repeat</keyword>
<dbReference type="CDD" id="cd01448">
    <property type="entry name" value="TST_Repeat_1"/>
    <property type="match status" value="1"/>
</dbReference>
<name>A0A1I8EBM1_WUCBA</name>
<reference evidence="5" key="1">
    <citation type="submission" date="2016-11" db="UniProtKB">
        <authorList>
            <consortium name="WormBaseParasite"/>
        </authorList>
    </citation>
    <scope>IDENTIFICATION</scope>
    <source>
        <strain evidence="5">pt0022</strain>
    </source>
</reference>
<evidence type="ECO:0000256" key="1">
    <source>
        <dbReference type="ARBA" id="ARBA00022679"/>
    </source>
</evidence>
<feature type="domain" description="Rhodanese" evidence="4">
    <location>
        <begin position="225"/>
        <end position="318"/>
    </location>
</feature>
<dbReference type="PANTHER" id="PTHR11364">
    <property type="entry name" value="THIOSULFATE SULFERTANSFERASE"/>
    <property type="match status" value="1"/>
</dbReference>
<protein>
    <recommendedName>
        <fullName evidence="4">Rhodanese domain-containing protein</fullName>
    </recommendedName>
</protein>
<accession>A0A1I8EBM1</accession>
<dbReference type="SUPFAM" id="SSF52821">
    <property type="entry name" value="Rhodanese/Cell cycle control phosphatase"/>
    <property type="match status" value="2"/>
</dbReference>
<evidence type="ECO:0000256" key="2">
    <source>
        <dbReference type="ARBA" id="ARBA00022737"/>
    </source>
</evidence>
<dbReference type="AlphaFoldDB" id="A0A1I8EBM1"/>
<proteinExistence type="predicted"/>
<sequence>MPLNDPQFVRPRTFHSALNGLSSQSNCNNITLRSQKDYEDPEYYYSRPPDLSQKQMPPPLPPINSLQKIIPAHLVIEHKQRNGCNSKLMSLGSLLATVIILFILLLAYFLVWDSKKGSNFQNIRQSIIPKACNSKCDENFTGITVSFLYLHVVTNIFLKINIFLKKIKTFYIQDNYSNGNMFSSFDTNVIKSKVDIDITSTFLLTLLITKRKLCLFEAGTDRNEESKKEYREEHIESARLLQFANLSVNGAPIHPLQFQRYARSLGVDSDCYVIIYDRGEVVWATHAFWIFTLFGHQKVSLYSGGINEWKKLKDNSAQYRTESGDGIYPQRSGHFRAEWNTSISLTLIDCLQQVICTFDDVLTNTELRTYDLVDGQDREQYEGISLNAVHGHIRSAISIPAKVVYDWHNQKWHDELDLKAQFRSRNLNQNRPIIVYSSSAIRSSLIWFALRKSGYNSSIYFGSWPEWLIRAPEFLKVIPKKKTKKSVTDQNSTWGAVMSALLEAPVFSYVSTRCKHQLHIRTFQVLESGFLSKSKLNLLQERMNGISVPSNKKSDFDYQKNWRHFNKPN</sequence>
<dbReference type="WBParaSite" id="maker-PairedContig_1303-snap-gene-5.21-mRNA-1">
    <property type="protein sequence ID" value="maker-PairedContig_1303-snap-gene-5.21-mRNA-1"/>
    <property type="gene ID" value="maker-PairedContig_1303-snap-gene-5.21"/>
</dbReference>
<evidence type="ECO:0000313" key="5">
    <source>
        <dbReference type="WBParaSite" id="maker-PairedContig_1303-snap-gene-5.21-mRNA-1"/>
    </source>
</evidence>
<dbReference type="Pfam" id="PF00581">
    <property type="entry name" value="Rhodanese"/>
    <property type="match status" value="2"/>
</dbReference>
<dbReference type="PANTHER" id="PTHR11364:SF30">
    <property type="entry name" value="RHODANESE DOMAIN-CONTAINING PROTEIN"/>
    <property type="match status" value="1"/>
</dbReference>
<keyword evidence="1" id="KW-0808">Transferase</keyword>
<dbReference type="PROSITE" id="PS50206">
    <property type="entry name" value="RHODANESE_3"/>
    <property type="match status" value="2"/>
</dbReference>
<feature type="domain" description="Rhodanese" evidence="4">
    <location>
        <begin position="391"/>
        <end position="476"/>
    </location>
</feature>
<dbReference type="GO" id="GO:0004792">
    <property type="term" value="F:thiosulfate-cyanide sulfurtransferase activity"/>
    <property type="evidence" value="ECO:0007669"/>
    <property type="project" value="TreeGrafter"/>
</dbReference>
<dbReference type="GO" id="GO:0005739">
    <property type="term" value="C:mitochondrion"/>
    <property type="evidence" value="ECO:0007669"/>
    <property type="project" value="TreeGrafter"/>
</dbReference>
<keyword evidence="3" id="KW-0812">Transmembrane</keyword>
<dbReference type="InterPro" id="IPR001763">
    <property type="entry name" value="Rhodanese-like_dom"/>
</dbReference>
<keyword evidence="3" id="KW-1133">Transmembrane helix</keyword>